<dbReference type="EMBL" id="JAOSKY010000018">
    <property type="protein sequence ID" value="MCU7250896.1"/>
    <property type="molecule type" value="Genomic_DNA"/>
</dbReference>
<dbReference type="Proteomes" id="UP001139955">
    <property type="component" value="Unassembled WGS sequence"/>
</dbReference>
<dbReference type="RefSeq" id="WP_301623287.1">
    <property type="nucleotide sequence ID" value="NZ_JAOSKY010000018.1"/>
</dbReference>
<dbReference type="Gene3D" id="2.50.20.10">
    <property type="entry name" value="Lipoprotein localisation LolA/LolB/LppX"/>
    <property type="match status" value="1"/>
</dbReference>
<evidence type="ECO:0000256" key="1">
    <source>
        <dbReference type="SAM" id="SignalP"/>
    </source>
</evidence>
<keyword evidence="1" id="KW-0732">Signal</keyword>
<dbReference type="InterPro" id="IPR010752">
    <property type="entry name" value="DUF1329"/>
</dbReference>
<feature type="signal peptide" evidence="1">
    <location>
        <begin position="1"/>
        <end position="21"/>
    </location>
</feature>
<gene>
    <name evidence="2" type="ORF">OC940_24035</name>
</gene>
<name>A0A9X2XLB3_9PSED</name>
<accession>A0A9X2XLB3</accession>
<organism evidence="2 3">
    <name type="scientific">Pseudomonas koreensis</name>
    <dbReference type="NCBI Taxonomy" id="198620"/>
    <lineage>
        <taxon>Bacteria</taxon>
        <taxon>Pseudomonadati</taxon>
        <taxon>Pseudomonadota</taxon>
        <taxon>Gammaproteobacteria</taxon>
        <taxon>Pseudomonadales</taxon>
        <taxon>Pseudomonadaceae</taxon>
        <taxon>Pseudomonas</taxon>
    </lineage>
</organism>
<reference evidence="2" key="2">
    <citation type="journal article" date="2023" name="mSystems">
        <title>Charting the Lipopeptidome of Nonpathogenic Pseudomonas.</title>
        <authorList>
            <person name="Cesa-Luna C."/>
            <person name="Geudens N."/>
            <person name="Girard L."/>
            <person name="De Roo V."/>
            <person name="Maklad H.R."/>
            <person name="Martins J.C."/>
            <person name="Hofte M."/>
            <person name="De Mot R."/>
        </authorList>
    </citation>
    <scope>NUCLEOTIDE SEQUENCE</scope>
    <source>
        <strain evidence="2">B1M3-32</strain>
    </source>
</reference>
<comment type="caution">
    <text evidence="2">The sequence shown here is derived from an EMBL/GenBank/DDBJ whole genome shotgun (WGS) entry which is preliminary data.</text>
</comment>
<keyword evidence="3" id="KW-1185">Reference proteome</keyword>
<evidence type="ECO:0000313" key="3">
    <source>
        <dbReference type="Proteomes" id="UP001139955"/>
    </source>
</evidence>
<dbReference type="CDD" id="cd16329">
    <property type="entry name" value="LolA_like"/>
    <property type="match status" value="1"/>
</dbReference>
<dbReference type="AlphaFoldDB" id="A0A9X2XLB3"/>
<protein>
    <submittedName>
        <fullName evidence="2">DUF1329 domain-containing protein</fullName>
    </submittedName>
</protein>
<evidence type="ECO:0000313" key="2">
    <source>
        <dbReference type="EMBL" id="MCU7250896.1"/>
    </source>
</evidence>
<sequence length="449" mass="49723">MNLKRYALSCALLCGVGSAVAAVPADQAARLQKDLTPLGGERAGNASGTIPAWSGGQTEAVAGPSLGDIPTGLFGNEKPLLRIDASNLEQHRDKLSDGTIALMKKYPTSFRIDVYPTHRTAAAPSWVYRNTAQNAASCQLADGAGPALKGCYGGTPFPIPQNGREAIWNWLLRLEPSTIDLGFKNIVVTPDGSRTLASRNDEAFQFPYYYADGNAEKWSGEYFMVRFSTTAPSFKVGESLVIRDSIDSKVTRQAWQYLVGQRRVRRAPTVGYDTPDFVASGANYFDEVCGFQGFPDRYEWKLVGKKEMYVPYNTNAFQGARVDDAFTGNHLNPDKLRWELHRVWEVEANVSADKRHAVPKRRFYLDEDTWMLTLMDGYDAKGNLWRTSQVPSFVVPKLPGVVMMPSAVYNLQAGTLSLVQLLNEENYKVAERKPEIYFTGDAVASDALR</sequence>
<feature type="chain" id="PRO_5040731537" evidence="1">
    <location>
        <begin position="22"/>
        <end position="449"/>
    </location>
</feature>
<reference evidence="2" key="1">
    <citation type="submission" date="2022-09" db="EMBL/GenBank/DDBJ databases">
        <authorList>
            <person name="Cesa-Luna C."/>
            <person name="Girard L."/>
            <person name="Lood C."/>
            <person name="Hofte M."/>
            <person name="De Mot R."/>
        </authorList>
    </citation>
    <scope>NUCLEOTIDE SEQUENCE</scope>
    <source>
        <strain evidence="2">B1M3-32</strain>
    </source>
</reference>
<dbReference type="Pfam" id="PF07044">
    <property type="entry name" value="DUF1329"/>
    <property type="match status" value="1"/>
</dbReference>
<proteinExistence type="predicted"/>